<sequence length="285" mass="30157">MTFWITALYLLSANFLLKGYLADSAASNTGARDNKGTEFILTFTENLQRDEHDAKLQAVGTTQTPATVTVEAPAVGFTTTFNVSFGEVKTVDLPRVAVELRGSGVQDKGIHVTASEEITVYGVFTESATSDAFLALPTDVLGTEHFASCSPPSGSFPSQIGVVGTDDGTTVSIVPKQGVTFDGLAYAAGQTITVTLDRLQCLQLQSDGDLTGSHITSDKSVAVFSGNLFVTVGNGRSGSGDHIVEMVPPVDTWGRQFVTVPLKKRTAGDVFRVIAARDNTQVRPC</sequence>
<reference evidence="4" key="2">
    <citation type="submission" date="2025-08" db="UniProtKB">
        <authorList>
            <consortium name="RefSeq"/>
        </authorList>
    </citation>
    <scope>IDENTIFICATION</scope>
    <source>
        <strain evidence="4">S238N-H82</strain>
        <tissue evidence="4">Testes</tissue>
    </source>
</reference>
<dbReference type="PANTHER" id="PTHR46534:SF1">
    <property type="entry name" value="IGGFC-BINDING PROTEIN N-TERMINAL DOMAIN-CONTAINING PROTEIN"/>
    <property type="match status" value="1"/>
</dbReference>
<evidence type="ECO:0000256" key="1">
    <source>
        <dbReference type="SAM" id="SignalP"/>
    </source>
</evidence>
<evidence type="ECO:0000259" key="2">
    <source>
        <dbReference type="Pfam" id="PF17517"/>
    </source>
</evidence>
<dbReference type="RefSeq" id="XP_035668276.1">
    <property type="nucleotide sequence ID" value="XM_035812383.1"/>
</dbReference>
<dbReference type="GeneID" id="118410606"/>
<dbReference type="OrthoDB" id="10005154at2759"/>
<keyword evidence="3" id="KW-1185">Reference proteome</keyword>
<feature type="signal peptide" evidence="1">
    <location>
        <begin position="1"/>
        <end position="22"/>
    </location>
</feature>
<accession>A0A9J7KQG7</accession>
<evidence type="ECO:0000313" key="3">
    <source>
        <dbReference type="Proteomes" id="UP000001554"/>
    </source>
</evidence>
<evidence type="ECO:0000313" key="4">
    <source>
        <dbReference type="RefSeq" id="XP_035668276.1"/>
    </source>
</evidence>
<keyword evidence="1" id="KW-0732">Signal</keyword>
<feature type="chain" id="PRO_5039923779" evidence="1">
    <location>
        <begin position="23"/>
        <end position="285"/>
    </location>
</feature>
<dbReference type="AlphaFoldDB" id="A0A9J7KQG7"/>
<organism evidence="3 4">
    <name type="scientific">Branchiostoma floridae</name>
    <name type="common">Florida lancelet</name>
    <name type="synonym">Amphioxus</name>
    <dbReference type="NCBI Taxonomy" id="7739"/>
    <lineage>
        <taxon>Eukaryota</taxon>
        <taxon>Metazoa</taxon>
        <taxon>Chordata</taxon>
        <taxon>Cephalochordata</taxon>
        <taxon>Leptocardii</taxon>
        <taxon>Amphioxiformes</taxon>
        <taxon>Branchiostomatidae</taxon>
        <taxon>Branchiostoma</taxon>
    </lineage>
</organism>
<gene>
    <name evidence="4" type="primary">LOC118410606</name>
</gene>
<dbReference type="PANTHER" id="PTHR46534">
    <property type="entry name" value="IGGFC_BINDING DOMAIN-CONTAINING PROTEIN"/>
    <property type="match status" value="1"/>
</dbReference>
<feature type="domain" description="IgGFc-binding protein N-terminal" evidence="2">
    <location>
        <begin position="131"/>
        <end position="282"/>
    </location>
</feature>
<dbReference type="InterPro" id="IPR035234">
    <property type="entry name" value="IgGFc-bd_N"/>
</dbReference>
<reference evidence="3" key="1">
    <citation type="journal article" date="2020" name="Nat. Ecol. Evol.">
        <title>Deeply conserved synteny resolves early events in vertebrate evolution.</title>
        <authorList>
            <person name="Simakov O."/>
            <person name="Marletaz F."/>
            <person name="Yue J.X."/>
            <person name="O'Connell B."/>
            <person name="Jenkins J."/>
            <person name="Brandt A."/>
            <person name="Calef R."/>
            <person name="Tung C.H."/>
            <person name="Huang T.K."/>
            <person name="Schmutz J."/>
            <person name="Satoh N."/>
            <person name="Yu J.K."/>
            <person name="Putnam N.H."/>
            <person name="Green R.E."/>
            <person name="Rokhsar D.S."/>
        </authorList>
    </citation>
    <scope>NUCLEOTIDE SEQUENCE [LARGE SCALE GENOMIC DNA]</scope>
    <source>
        <strain evidence="3">S238N-H82</strain>
    </source>
</reference>
<proteinExistence type="predicted"/>
<dbReference type="KEGG" id="bfo:118410606"/>
<dbReference type="Pfam" id="PF17517">
    <property type="entry name" value="IgGFc_binding"/>
    <property type="match status" value="1"/>
</dbReference>
<dbReference type="OMA" id="RRDAWIC"/>
<name>A0A9J7KQG7_BRAFL</name>
<dbReference type="Proteomes" id="UP000001554">
    <property type="component" value="Chromosome 2"/>
</dbReference>
<protein>
    <submittedName>
        <fullName evidence="4">IgGFc-binding protein-like</fullName>
    </submittedName>
</protein>